<evidence type="ECO:0000256" key="1">
    <source>
        <dbReference type="ARBA" id="ARBA00022536"/>
    </source>
</evidence>
<protein>
    <submittedName>
        <fullName evidence="5">Uncharacterized protein LOC111112903 isoform X1</fullName>
    </submittedName>
</protein>
<dbReference type="KEGG" id="cvn:111112903"/>
<dbReference type="SUPFAM" id="SSF49785">
    <property type="entry name" value="Galactose-binding domain-like"/>
    <property type="match status" value="1"/>
</dbReference>
<dbReference type="InterPro" id="IPR008979">
    <property type="entry name" value="Galactose-bd-like_sf"/>
</dbReference>
<feature type="chain" id="PRO_5034243703" evidence="2">
    <location>
        <begin position="23"/>
        <end position="320"/>
    </location>
</feature>
<dbReference type="PANTHER" id="PTHR24043">
    <property type="entry name" value="SCAVENGER RECEPTOR CLASS F"/>
    <property type="match status" value="1"/>
</dbReference>
<dbReference type="Proteomes" id="UP000694844">
    <property type="component" value="Chromosome 9"/>
</dbReference>
<feature type="domain" description="EGF-like" evidence="3">
    <location>
        <begin position="231"/>
        <end position="263"/>
    </location>
</feature>
<dbReference type="SMART" id="SM00181">
    <property type="entry name" value="EGF"/>
    <property type="match status" value="3"/>
</dbReference>
<accession>A0A8B8BT62</accession>
<dbReference type="Gene3D" id="2.170.300.10">
    <property type="entry name" value="Tie2 ligand-binding domain superfamily"/>
    <property type="match status" value="1"/>
</dbReference>
<proteinExistence type="predicted"/>
<sequence length="320" mass="34982">MTGMALLVCCVWVVLRFLSVQAYENLALHHPVWQSSTWQSDTGAERAVDGQYTNLYLNGGQCAASVGGQTAEWRVDLGGVKNIHHVLIHHADRYPGIFLGFFVYISNTTDKEDGVLCFRDTSYTRATIPNPVNITCPYHGRYVIYYNNRTHPPYPSGYSSDTAIGLCEVEVYGCQSLRNYEKNCSLECPQNCQDGYCDIVEGTCLTCKPGFMGPRCMGCAVGLIGNNCSKNCSLTCGNPGVCHKVTGHCNGSCLAGWEGDMCENECSIGLYGVNCLQNCSMACGIPGDCDRITGYCNGGCQRGWRGVRCEEGKLYINNKS</sequence>
<dbReference type="AlphaFoldDB" id="A0A8B8BT62"/>
<name>A0A8B8BT62_CRAVI</name>
<evidence type="ECO:0000256" key="2">
    <source>
        <dbReference type="SAM" id="SignalP"/>
    </source>
</evidence>
<dbReference type="OrthoDB" id="6141792at2759"/>
<feature type="domain" description="EGF-like" evidence="3">
    <location>
        <begin position="187"/>
        <end position="217"/>
    </location>
</feature>
<dbReference type="GO" id="GO:0005044">
    <property type="term" value="F:scavenger receptor activity"/>
    <property type="evidence" value="ECO:0007669"/>
    <property type="project" value="InterPro"/>
</dbReference>
<dbReference type="Gene3D" id="2.60.120.260">
    <property type="entry name" value="Galactose-binding domain-like"/>
    <property type="match status" value="1"/>
</dbReference>
<dbReference type="InterPro" id="IPR002049">
    <property type="entry name" value="LE_dom"/>
</dbReference>
<organism evidence="4 5">
    <name type="scientific">Crassostrea virginica</name>
    <name type="common">Eastern oyster</name>
    <dbReference type="NCBI Taxonomy" id="6565"/>
    <lineage>
        <taxon>Eukaryota</taxon>
        <taxon>Metazoa</taxon>
        <taxon>Spiralia</taxon>
        <taxon>Lophotrochozoa</taxon>
        <taxon>Mollusca</taxon>
        <taxon>Bivalvia</taxon>
        <taxon>Autobranchia</taxon>
        <taxon>Pteriomorphia</taxon>
        <taxon>Ostreida</taxon>
        <taxon>Ostreoidea</taxon>
        <taxon>Ostreidae</taxon>
        <taxon>Crassostrea</taxon>
    </lineage>
</organism>
<dbReference type="Pfam" id="PF00053">
    <property type="entry name" value="EGF_laminin"/>
    <property type="match status" value="1"/>
</dbReference>
<evidence type="ECO:0000313" key="5">
    <source>
        <dbReference type="RefSeq" id="XP_022306485.1"/>
    </source>
</evidence>
<dbReference type="RefSeq" id="XP_022306485.1">
    <property type="nucleotide sequence ID" value="XM_022450777.1"/>
</dbReference>
<evidence type="ECO:0000313" key="4">
    <source>
        <dbReference type="Proteomes" id="UP000694844"/>
    </source>
</evidence>
<keyword evidence="1" id="KW-0245">EGF-like domain</keyword>
<feature type="domain" description="EGF-like" evidence="3">
    <location>
        <begin position="265"/>
        <end position="310"/>
    </location>
</feature>
<reference evidence="5" key="1">
    <citation type="submission" date="2025-08" db="UniProtKB">
        <authorList>
            <consortium name="RefSeq"/>
        </authorList>
    </citation>
    <scope>IDENTIFICATION</scope>
    <source>
        <tissue evidence="5">Whole sample</tissue>
    </source>
</reference>
<dbReference type="InterPro" id="IPR042635">
    <property type="entry name" value="MEGF10/SREC1/2-like"/>
</dbReference>
<evidence type="ECO:0000259" key="3">
    <source>
        <dbReference type="SMART" id="SM00181"/>
    </source>
</evidence>
<feature type="signal peptide" evidence="2">
    <location>
        <begin position="1"/>
        <end position="22"/>
    </location>
</feature>
<keyword evidence="4" id="KW-1185">Reference proteome</keyword>
<gene>
    <name evidence="5" type="primary">LOC111112903</name>
</gene>
<dbReference type="PANTHER" id="PTHR24043:SF8">
    <property type="entry name" value="EGF-LIKE DOMAIN-CONTAINING PROTEIN"/>
    <property type="match status" value="1"/>
</dbReference>
<keyword evidence="2" id="KW-0732">Signal</keyword>
<dbReference type="InterPro" id="IPR000742">
    <property type="entry name" value="EGF"/>
</dbReference>
<dbReference type="GeneID" id="111112903"/>